<dbReference type="RefSeq" id="WP_129016617.1">
    <property type="nucleotide sequence ID" value="NZ_SDDZ01000003.1"/>
</dbReference>
<dbReference type="NCBIfam" id="NF010532">
    <property type="entry name" value="PRK13922.9-3"/>
    <property type="match status" value="1"/>
</dbReference>
<evidence type="ECO:0000256" key="1">
    <source>
        <dbReference type="ARBA" id="ARBA00009369"/>
    </source>
</evidence>
<keyword evidence="7" id="KW-1185">Reference proteome</keyword>
<dbReference type="EMBL" id="SDDZ01000003">
    <property type="protein sequence ID" value="RXJ50498.1"/>
    <property type="molecule type" value="Genomic_DNA"/>
</dbReference>
<dbReference type="PANTHER" id="PTHR34138:SF1">
    <property type="entry name" value="CELL SHAPE-DETERMINING PROTEIN MREC"/>
    <property type="match status" value="1"/>
</dbReference>
<protein>
    <recommendedName>
        <fullName evidence="2">Cell shape-determining protein MreC</fullName>
    </recommendedName>
    <alternativeName>
        <fullName evidence="4">Cell shape protein MreC</fullName>
    </alternativeName>
</protein>
<dbReference type="Gene3D" id="2.40.10.340">
    <property type="entry name" value="Rod shape-determining protein MreC, domain 1"/>
    <property type="match status" value="1"/>
</dbReference>
<evidence type="ECO:0000256" key="2">
    <source>
        <dbReference type="ARBA" id="ARBA00013855"/>
    </source>
</evidence>
<dbReference type="InterPro" id="IPR007221">
    <property type="entry name" value="MreC"/>
</dbReference>
<comment type="similarity">
    <text evidence="1">Belongs to the MreC family.</text>
</comment>
<name>A0A4Q0XGQ4_9FLAO</name>
<gene>
    <name evidence="6" type="primary">mreC</name>
    <name evidence="6" type="ORF">ESZ48_06950</name>
</gene>
<evidence type="ECO:0000259" key="5">
    <source>
        <dbReference type="Pfam" id="PF04085"/>
    </source>
</evidence>
<comment type="caution">
    <text evidence="6">The sequence shown here is derived from an EMBL/GenBank/DDBJ whole genome shotgun (WGS) entry which is preliminary data.</text>
</comment>
<dbReference type="PANTHER" id="PTHR34138">
    <property type="entry name" value="CELL SHAPE-DETERMINING PROTEIN MREC"/>
    <property type="match status" value="1"/>
</dbReference>
<dbReference type="AlphaFoldDB" id="A0A4Q0XGQ4"/>
<proteinExistence type="inferred from homology"/>
<dbReference type="OrthoDB" id="9811827at2"/>
<dbReference type="Gene3D" id="2.40.10.350">
    <property type="entry name" value="Rod shape-determining protein MreC, domain 2"/>
    <property type="match status" value="1"/>
</dbReference>
<evidence type="ECO:0000313" key="6">
    <source>
        <dbReference type="EMBL" id="RXJ50498.1"/>
    </source>
</evidence>
<reference evidence="6 7" key="1">
    <citation type="submission" date="2019-01" db="EMBL/GenBank/DDBJ databases">
        <title>Genome sequence of the Antarctic species Gelidibacter gilvus ACAM 158(T).</title>
        <authorList>
            <person name="Bowman J.P."/>
        </authorList>
    </citation>
    <scope>NUCLEOTIDE SEQUENCE [LARGE SCALE GENOMIC DNA]</scope>
    <source>
        <strain evidence="6 7">IC158</strain>
    </source>
</reference>
<dbReference type="InterPro" id="IPR042175">
    <property type="entry name" value="Cell/Rod_MreC_2"/>
</dbReference>
<sequence length="274" mass="30656">MQQIINFVLRNKTFLVFLLLLGLSLFFTIQSHSYHKSKFINSSNVVTGTVYKTANGIGQYFNLIKENEALLEENRMLKSIVHNLDVDTMKNNLRDSLRLNAHFKFRTADVYKNSYSQSTNYLTINKGRKDSIKVDYGVITSQGIVGIIENTSQNFSSVLSILNTRSRINAQLKKTNHIGSLVWDTESSEFAQLVDISKFAPVAIGDTIITGGQSTIFPKGILIGTVNSYKIDGGGDSYIVNVKLFNDMTNIGHVYVIENLQAAEIKSLQKPKDD</sequence>
<organism evidence="6 7">
    <name type="scientific">Gelidibacter gilvus</name>
    <dbReference type="NCBI Taxonomy" id="59602"/>
    <lineage>
        <taxon>Bacteria</taxon>
        <taxon>Pseudomonadati</taxon>
        <taxon>Bacteroidota</taxon>
        <taxon>Flavobacteriia</taxon>
        <taxon>Flavobacteriales</taxon>
        <taxon>Flavobacteriaceae</taxon>
        <taxon>Gelidibacter</taxon>
    </lineage>
</organism>
<evidence type="ECO:0000256" key="3">
    <source>
        <dbReference type="ARBA" id="ARBA00022960"/>
    </source>
</evidence>
<keyword evidence="3" id="KW-0133">Cell shape</keyword>
<dbReference type="Pfam" id="PF04085">
    <property type="entry name" value="MreC"/>
    <property type="match status" value="1"/>
</dbReference>
<dbReference type="Proteomes" id="UP000289792">
    <property type="component" value="Unassembled WGS sequence"/>
</dbReference>
<dbReference type="GO" id="GO:0005886">
    <property type="term" value="C:plasma membrane"/>
    <property type="evidence" value="ECO:0007669"/>
    <property type="project" value="TreeGrafter"/>
</dbReference>
<feature type="domain" description="Rod shape-determining protein MreC beta-barrel core" evidence="5">
    <location>
        <begin position="110"/>
        <end position="258"/>
    </location>
</feature>
<accession>A0A4Q0XGQ4</accession>
<evidence type="ECO:0000256" key="4">
    <source>
        <dbReference type="ARBA" id="ARBA00032089"/>
    </source>
</evidence>
<dbReference type="GO" id="GO:0008360">
    <property type="term" value="P:regulation of cell shape"/>
    <property type="evidence" value="ECO:0007669"/>
    <property type="project" value="UniProtKB-KW"/>
</dbReference>
<dbReference type="InterPro" id="IPR042177">
    <property type="entry name" value="Cell/Rod_1"/>
</dbReference>
<evidence type="ECO:0000313" key="7">
    <source>
        <dbReference type="Proteomes" id="UP000289792"/>
    </source>
</evidence>
<dbReference type="InterPro" id="IPR055342">
    <property type="entry name" value="MreC_beta-barrel_core"/>
</dbReference>